<dbReference type="PANTHER" id="PTHR43833">
    <property type="entry name" value="POTASSIUM CHANNEL PROTEIN 2-RELATED-RELATED"/>
    <property type="match status" value="1"/>
</dbReference>
<dbReference type="SUPFAM" id="SSF116726">
    <property type="entry name" value="TrkA C-terminal domain-like"/>
    <property type="match status" value="1"/>
</dbReference>
<dbReference type="GO" id="GO:0008324">
    <property type="term" value="F:monoatomic cation transmembrane transporter activity"/>
    <property type="evidence" value="ECO:0007669"/>
    <property type="project" value="InterPro"/>
</dbReference>
<evidence type="ECO:0000259" key="1">
    <source>
        <dbReference type="PROSITE" id="PS51201"/>
    </source>
</evidence>
<dbReference type="Proteomes" id="UP000287502">
    <property type="component" value="Chromosome"/>
</dbReference>
<dbReference type="GO" id="GO:0006813">
    <property type="term" value="P:potassium ion transport"/>
    <property type="evidence" value="ECO:0007669"/>
    <property type="project" value="InterPro"/>
</dbReference>
<dbReference type="InterPro" id="IPR050721">
    <property type="entry name" value="Trk_Ktr_HKT_K-transport"/>
</dbReference>
<name>A0A3R5YYC3_9BACT</name>
<organism evidence="3 4">
    <name type="scientific">Geovibrio thiophilus</name>
    <dbReference type="NCBI Taxonomy" id="139438"/>
    <lineage>
        <taxon>Bacteria</taxon>
        <taxon>Pseudomonadati</taxon>
        <taxon>Deferribacterota</taxon>
        <taxon>Deferribacteres</taxon>
        <taxon>Deferribacterales</taxon>
        <taxon>Geovibrionaceae</taxon>
        <taxon>Geovibrio</taxon>
    </lineage>
</organism>
<dbReference type="PANTHER" id="PTHR43833:SF7">
    <property type="entry name" value="KTR SYSTEM POTASSIUM UPTAKE PROTEIN C"/>
    <property type="match status" value="1"/>
</dbReference>
<dbReference type="AlphaFoldDB" id="A0A3R5YYC3"/>
<dbReference type="KEGG" id="gtl:EP073_03235"/>
<dbReference type="InterPro" id="IPR006037">
    <property type="entry name" value="RCK_C"/>
</dbReference>
<gene>
    <name evidence="3" type="ORF">EP073_03235</name>
</gene>
<dbReference type="Pfam" id="PF02254">
    <property type="entry name" value="TrkA_N"/>
    <property type="match status" value="1"/>
</dbReference>
<dbReference type="PROSITE" id="PS51202">
    <property type="entry name" value="RCK_C"/>
    <property type="match status" value="1"/>
</dbReference>
<dbReference type="EMBL" id="CP035108">
    <property type="protein sequence ID" value="QAR32448.1"/>
    <property type="molecule type" value="Genomic_DNA"/>
</dbReference>
<dbReference type="InterPro" id="IPR036291">
    <property type="entry name" value="NAD(P)-bd_dom_sf"/>
</dbReference>
<dbReference type="Gene3D" id="3.30.70.1450">
    <property type="entry name" value="Regulator of K+ conductance, C-terminal domain"/>
    <property type="match status" value="1"/>
</dbReference>
<evidence type="ECO:0000313" key="3">
    <source>
        <dbReference type="EMBL" id="QAR32448.1"/>
    </source>
</evidence>
<evidence type="ECO:0000259" key="2">
    <source>
        <dbReference type="PROSITE" id="PS51202"/>
    </source>
</evidence>
<accession>A0A3R5YYC3</accession>
<keyword evidence="4" id="KW-1185">Reference proteome</keyword>
<dbReference type="OrthoDB" id="9776294at2"/>
<sequence length="217" mass="23885">MKKDIAVLGLGIFGFRIATELTRKGHNVLAVDRDKTIIEQIKDNVTEAVIADVTDHGTLAELGIDKFDTVIIGIGSSFEQALLTLADLKKIGCKHVIAKANRKIHEELLLKIGADEVILPEREVAKRLADRISRPDMMEILTVDGDVSLVNISIPARMEGRSLLDLDLRKEFQINAVMVKKNGSKTSIITNPNMVLHEGDELIVAGKEEDIIKAFAK</sequence>
<feature type="domain" description="RCK N-terminal" evidence="1">
    <location>
        <begin position="2"/>
        <end position="119"/>
    </location>
</feature>
<dbReference type="InterPro" id="IPR003148">
    <property type="entry name" value="RCK_N"/>
</dbReference>
<evidence type="ECO:0000313" key="4">
    <source>
        <dbReference type="Proteomes" id="UP000287502"/>
    </source>
</evidence>
<reference evidence="3 4" key="1">
    <citation type="submission" date="2019-01" db="EMBL/GenBank/DDBJ databases">
        <title>Geovibrio thiophilus DSM 11263, complete genome.</title>
        <authorList>
            <person name="Spring S."/>
            <person name="Bunk B."/>
            <person name="Sproer C."/>
        </authorList>
    </citation>
    <scope>NUCLEOTIDE SEQUENCE [LARGE SCALE GENOMIC DNA]</scope>
    <source>
        <strain evidence="3 4">DSM 11263</strain>
    </source>
</reference>
<dbReference type="PROSITE" id="PS51201">
    <property type="entry name" value="RCK_N"/>
    <property type="match status" value="1"/>
</dbReference>
<dbReference type="Gene3D" id="3.40.50.720">
    <property type="entry name" value="NAD(P)-binding Rossmann-like Domain"/>
    <property type="match status" value="1"/>
</dbReference>
<dbReference type="SUPFAM" id="SSF51735">
    <property type="entry name" value="NAD(P)-binding Rossmann-fold domains"/>
    <property type="match status" value="1"/>
</dbReference>
<dbReference type="RefSeq" id="WP_128465735.1">
    <property type="nucleotide sequence ID" value="NZ_CP035108.1"/>
</dbReference>
<protein>
    <submittedName>
        <fullName evidence="3">TrkA family potassium uptake protein</fullName>
    </submittedName>
</protein>
<proteinExistence type="predicted"/>
<feature type="domain" description="RCK C-terminal" evidence="2">
    <location>
        <begin position="135"/>
        <end position="217"/>
    </location>
</feature>
<dbReference type="Pfam" id="PF02080">
    <property type="entry name" value="TrkA_C"/>
    <property type="match status" value="1"/>
</dbReference>
<dbReference type="InterPro" id="IPR036721">
    <property type="entry name" value="RCK_C_sf"/>
</dbReference>